<dbReference type="OrthoDB" id="7858065at2"/>
<dbReference type="AlphaFoldDB" id="A0A4R2NIQ5"/>
<organism evidence="2 3">
    <name type="scientific">Rhodovulum adriaticum</name>
    <name type="common">Rhodopseudomonas adriatica</name>
    <dbReference type="NCBI Taxonomy" id="35804"/>
    <lineage>
        <taxon>Bacteria</taxon>
        <taxon>Pseudomonadati</taxon>
        <taxon>Pseudomonadota</taxon>
        <taxon>Alphaproteobacteria</taxon>
        <taxon>Rhodobacterales</taxon>
        <taxon>Paracoccaceae</taxon>
        <taxon>Rhodovulum</taxon>
    </lineage>
</organism>
<evidence type="ECO:0000313" key="2">
    <source>
        <dbReference type="EMBL" id="TCP20984.1"/>
    </source>
</evidence>
<evidence type="ECO:0008006" key="4">
    <source>
        <dbReference type="Google" id="ProtNLM"/>
    </source>
</evidence>
<dbReference type="EMBL" id="SLXL01000014">
    <property type="protein sequence ID" value="TCP20984.1"/>
    <property type="molecule type" value="Genomic_DNA"/>
</dbReference>
<feature type="region of interest" description="Disordered" evidence="1">
    <location>
        <begin position="149"/>
        <end position="176"/>
    </location>
</feature>
<dbReference type="RefSeq" id="WP_132605254.1">
    <property type="nucleotide sequence ID" value="NZ_NRRP01000016.1"/>
</dbReference>
<evidence type="ECO:0000313" key="3">
    <source>
        <dbReference type="Proteomes" id="UP000295733"/>
    </source>
</evidence>
<sequence length="198" mass="22190">MLDNSTPSPADGLTGFRPLTLSEFARLKEADEIATAHLHWKQADHLKAKRRARWPIPCTDEDGTDCYLVPLNDRHEAFALVEAKDFWKVYDSGIRGMWSINNLPNGFSLAQVNVPSRDEQGTKYGTINLARLILGPALHRIEHRNGNGLDLRRKNLAPSAPPSRRKRPATMPPEVARMTARVRDRMAAEVRLSVVAHG</sequence>
<evidence type="ECO:0000256" key="1">
    <source>
        <dbReference type="SAM" id="MobiDB-lite"/>
    </source>
</evidence>
<accession>A0A4R2NIQ5</accession>
<keyword evidence="3" id="KW-1185">Reference proteome</keyword>
<proteinExistence type="predicted"/>
<reference evidence="2 3" key="1">
    <citation type="submission" date="2019-03" db="EMBL/GenBank/DDBJ databases">
        <title>Genomic Encyclopedia of Type Strains, Phase IV (KMG-IV): sequencing the most valuable type-strain genomes for metagenomic binning, comparative biology and taxonomic classification.</title>
        <authorList>
            <person name="Goeker M."/>
        </authorList>
    </citation>
    <scope>NUCLEOTIDE SEQUENCE [LARGE SCALE GENOMIC DNA]</scope>
    <source>
        <strain evidence="2 3">DSM 2781</strain>
    </source>
</reference>
<gene>
    <name evidence="2" type="ORF">EV656_1141</name>
</gene>
<dbReference type="Proteomes" id="UP000295733">
    <property type="component" value="Unassembled WGS sequence"/>
</dbReference>
<name>A0A4R2NIQ5_RHOAD</name>
<protein>
    <recommendedName>
        <fullName evidence="4">HNH endonuclease</fullName>
    </recommendedName>
</protein>
<comment type="caution">
    <text evidence="2">The sequence shown here is derived from an EMBL/GenBank/DDBJ whole genome shotgun (WGS) entry which is preliminary data.</text>
</comment>